<keyword evidence="8" id="KW-1185">Reference proteome</keyword>
<dbReference type="OrthoDB" id="27298at2759"/>
<dbReference type="GO" id="GO:0071028">
    <property type="term" value="P:nuclear mRNA surveillance"/>
    <property type="evidence" value="ECO:0007669"/>
    <property type="project" value="TreeGrafter"/>
</dbReference>
<proteinExistence type="inferred from homology"/>
<dbReference type="InterPro" id="IPR036345">
    <property type="entry name" value="ExoRNase_PH_dom2_sf"/>
</dbReference>
<evidence type="ECO:0000259" key="6">
    <source>
        <dbReference type="Pfam" id="PF01138"/>
    </source>
</evidence>
<keyword evidence="4" id="KW-0271">Exosome</keyword>
<comment type="similarity">
    <text evidence="2">Belongs to the RNase PH family.</text>
</comment>
<dbReference type="GO" id="GO:0000177">
    <property type="term" value="C:cytoplasmic exosome (RNase complex)"/>
    <property type="evidence" value="ECO:0007669"/>
    <property type="project" value="TreeGrafter"/>
</dbReference>
<dbReference type="PANTHER" id="PTHR11953:SF1">
    <property type="entry name" value="EXOSOME COMPLEX COMPONENT RRP46"/>
    <property type="match status" value="1"/>
</dbReference>
<dbReference type="GO" id="GO:0071051">
    <property type="term" value="P:poly(A)-dependent snoRNA 3'-end processing"/>
    <property type="evidence" value="ECO:0007669"/>
    <property type="project" value="TreeGrafter"/>
</dbReference>
<gene>
    <name evidence="7" type="ORF">K461DRAFT_320122</name>
</gene>
<dbReference type="InterPro" id="IPR027408">
    <property type="entry name" value="PNPase/RNase_PH_dom_sf"/>
</dbReference>
<dbReference type="GO" id="GO:0005730">
    <property type="term" value="C:nucleolus"/>
    <property type="evidence" value="ECO:0007669"/>
    <property type="project" value="TreeGrafter"/>
</dbReference>
<dbReference type="GO" id="GO:0034475">
    <property type="term" value="P:U4 snRNA 3'-end processing"/>
    <property type="evidence" value="ECO:0007669"/>
    <property type="project" value="TreeGrafter"/>
</dbReference>
<dbReference type="SUPFAM" id="SSF55666">
    <property type="entry name" value="Ribonuclease PH domain 2-like"/>
    <property type="match status" value="1"/>
</dbReference>
<comment type="caution">
    <text evidence="7">The sequence shown here is derived from an EMBL/GenBank/DDBJ whole genome shotgun (WGS) entry which is preliminary data.</text>
</comment>
<dbReference type="InterPro" id="IPR001247">
    <property type="entry name" value="ExoRNase_PH_dom1"/>
</dbReference>
<comment type="subcellular location">
    <subcellularLocation>
        <location evidence="1">Nucleus</location>
    </subcellularLocation>
</comment>
<dbReference type="Pfam" id="PF01138">
    <property type="entry name" value="RNase_PH"/>
    <property type="match status" value="1"/>
</dbReference>
<evidence type="ECO:0000256" key="1">
    <source>
        <dbReference type="ARBA" id="ARBA00004123"/>
    </source>
</evidence>
<sequence length="225" mass="23631">MTVSQTTFAPLHRADGSATYSQGGYTVISAVNGPIEVQRRDEIPDEAAIEVNVRPAVGVGGPRERHVESLLTSLLRHVILTHLHPRSLIQITLQILSTPSDETTSHIPLLPPLISALTPALLHSSLPLATTPLSVLIALPKSGEATPYPSTKQIREAASVHAFAFGAEGEVLLAESEGRFTGDEWEAATGKAREVCLGSGAGEGKGLLGELRGKVAGFARVGLEA</sequence>
<evidence type="ECO:0000256" key="4">
    <source>
        <dbReference type="ARBA" id="ARBA00022835"/>
    </source>
</evidence>
<evidence type="ECO:0000256" key="3">
    <source>
        <dbReference type="ARBA" id="ARBA00022552"/>
    </source>
</evidence>
<dbReference type="PANTHER" id="PTHR11953">
    <property type="entry name" value="EXOSOME COMPLEX COMPONENT"/>
    <property type="match status" value="1"/>
</dbReference>
<evidence type="ECO:0000313" key="7">
    <source>
        <dbReference type="EMBL" id="KAF2153919.1"/>
    </source>
</evidence>
<keyword evidence="5" id="KW-0539">Nucleus</keyword>
<name>A0A9P4J7S4_9PEZI</name>
<dbReference type="InterPro" id="IPR050080">
    <property type="entry name" value="RNase_PH"/>
</dbReference>
<dbReference type="InterPro" id="IPR020568">
    <property type="entry name" value="Ribosomal_Su5_D2-typ_SF"/>
</dbReference>
<protein>
    <recommendedName>
        <fullName evidence="6">Exoribonuclease phosphorolytic domain-containing protein</fullName>
    </recommendedName>
</protein>
<dbReference type="GO" id="GO:0006364">
    <property type="term" value="P:rRNA processing"/>
    <property type="evidence" value="ECO:0007669"/>
    <property type="project" value="UniProtKB-KW"/>
</dbReference>
<accession>A0A9P4J7S4</accession>
<dbReference type="CDD" id="cd11372">
    <property type="entry name" value="RNase_PH_RRP46"/>
    <property type="match status" value="1"/>
</dbReference>
<dbReference type="Proteomes" id="UP000799439">
    <property type="component" value="Unassembled WGS sequence"/>
</dbReference>
<feature type="domain" description="Exoribonuclease phosphorolytic" evidence="6">
    <location>
        <begin position="11"/>
        <end position="127"/>
    </location>
</feature>
<dbReference type="GO" id="GO:0003723">
    <property type="term" value="F:RNA binding"/>
    <property type="evidence" value="ECO:0007669"/>
    <property type="project" value="TreeGrafter"/>
</dbReference>
<keyword evidence="3" id="KW-0698">rRNA processing</keyword>
<evidence type="ECO:0000256" key="5">
    <source>
        <dbReference type="ARBA" id="ARBA00023242"/>
    </source>
</evidence>
<dbReference type="GO" id="GO:0000176">
    <property type="term" value="C:nuclear exosome (RNase complex)"/>
    <property type="evidence" value="ECO:0007669"/>
    <property type="project" value="TreeGrafter"/>
</dbReference>
<reference evidence="7" key="1">
    <citation type="journal article" date="2020" name="Stud. Mycol.">
        <title>101 Dothideomycetes genomes: a test case for predicting lifestyles and emergence of pathogens.</title>
        <authorList>
            <person name="Haridas S."/>
            <person name="Albert R."/>
            <person name="Binder M."/>
            <person name="Bloem J."/>
            <person name="Labutti K."/>
            <person name="Salamov A."/>
            <person name="Andreopoulos B."/>
            <person name="Baker S."/>
            <person name="Barry K."/>
            <person name="Bills G."/>
            <person name="Bluhm B."/>
            <person name="Cannon C."/>
            <person name="Castanera R."/>
            <person name="Culley D."/>
            <person name="Daum C."/>
            <person name="Ezra D."/>
            <person name="Gonzalez J."/>
            <person name="Henrissat B."/>
            <person name="Kuo A."/>
            <person name="Liang C."/>
            <person name="Lipzen A."/>
            <person name="Lutzoni F."/>
            <person name="Magnuson J."/>
            <person name="Mondo S."/>
            <person name="Nolan M."/>
            <person name="Ohm R."/>
            <person name="Pangilinan J."/>
            <person name="Park H.-J."/>
            <person name="Ramirez L."/>
            <person name="Alfaro M."/>
            <person name="Sun H."/>
            <person name="Tritt A."/>
            <person name="Yoshinaga Y."/>
            <person name="Zwiers L.-H."/>
            <person name="Turgeon B."/>
            <person name="Goodwin S."/>
            <person name="Spatafora J."/>
            <person name="Crous P."/>
            <person name="Grigoriev I."/>
        </authorList>
    </citation>
    <scope>NUCLEOTIDE SEQUENCE</scope>
    <source>
        <strain evidence="7">CBS 260.36</strain>
    </source>
</reference>
<dbReference type="Gene3D" id="3.30.230.70">
    <property type="entry name" value="GHMP Kinase, N-terminal domain"/>
    <property type="match status" value="1"/>
</dbReference>
<dbReference type="SUPFAM" id="SSF54211">
    <property type="entry name" value="Ribosomal protein S5 domain 2-like"/>
    <property type="match status" value="1"/>
</dbReference>
<organism evidence="7 8">
    <name type="scientific">Myriangium duriaei CBS 260.36</name>
    <dbReference type="NCBI Taxonomy" id="1168546"/>
    <lineage>
        <taxon>Eukaryota</taxon>
        <taxon>Fungi</taxon>
        <taxon>Dikarya</taxon>
        <taxon>Ascomycota</taxon>
        <taxon>Pezizomycotina</taxon>
        <taxon>Dothideomycetes</taxon>
        <taxon>Dothideomycetidae</taxon>
        <taxon>Myriangiales</taxon>
        <taxon>Myriangiaceae</taxon>
        <taxon>Myriangium</taxon>
    </lineage>
</organism>
<dbReference type="AlphaFoldDB" id="A0A9P4J7S4"/>
<dbReference type="GO" id="GO:0016075">
    <property type="term" value="P:rRNA catabolic process"/>
    <property type="evidence" value="ECO:0007669"/>
    <property type="project" value="TreeGrafter"/>
</dbReference>
<evidence type="ECO:0000313" key="8">
    <source>
        <dbReference type="Proteomes" id="UP000799439"/>
    </source>
</evidence>
<evidence type="ECO:0000256" key="2">
    <source>
        <dbReference type="ARBA" id="ARBA00006678"/>
    </source>
</evidence>
<dbReference type="EMBL" id="ML996084">
    <property type="protein sequence ID" value="KAF2153919.1"/>
    <property type="molecule type" value="Genomic_DNA"/>
</dbReference>